<gene>
    <name evidence="1" type="ORF">PAXRUDRAFT_206469</name>
</gene>
<evidence type="ECO:0000313" key="2">
    <source>
        <dbReference type="Proteomes" id="UP000054538"/>
    </source>
</evidence>
<sequence>MAMKLATLRKSNKAVEVELWPSWWLFQQSHLRSPVSETQCLFSFFLSRSLTVECFRVAKSKLGTEETYGRKYNGDNKTLRRLPTCPQINFTGNDFASRNHQVFLSDKDTKSVRRPFKNEIFLNFQCLADSSHHRIMRYAPRFKLLHNQMLVT</sequence>
<accession>A0A0D0CEC5</accession>
<organism evidence="1 2">
    <name type="scientific">Paxillus rubicundulus Ve08.2h10</name>
    <dbReference type="NCBI Taxonomy" id="930991"/>
    <lineage>
        <taxon>Eukaryota</taxon>
        <taxon>Fungi</taxon>
        <taxon>Dikarya</taxon>
        <taxon>Basidiomycota</taxon>
        <taxon>Agaricomycotina</taxon>
        <taxon>Agaricomycetes</taxon>
        <taxon>Agaricomycetidae</taxon>
        <taxon>Boletales</taxon>
        <taxon>Paxilineae</taxon>
        <taxon>Paxillaceae</taxon>
        <taxon>Paxillus</taxon>
    </lineage>
</organism>
<dbReference type="AlphaFoldDB" id="A0A0D0CEC5"/>
<dbReference type="InParanoid" id="A0A0D0CEC5"/>
<protein>
    <submittedName>
        <fullName evidence="1">Uncharacterized protein</fullName>
    </submittedName>
</protein>
<reference evidence="2" key="2">
    <citation type="submission" date="2015-01" db="EMBL/GenBank/DDBJ databases">
        <title>Evolutionary Origins and Diversification of the Mycorrhizal Mutualists.</title>
        <authorList>
            <consortium name="DOE Joint Genome Institute"/>
            <consortium name="Mycorrhizal Genomics Consortium"/>
            <person name="Kohler A."/>
            <person name="Kuo A."/>
            <person name="Nagy L.G."/>
            <person name="Floudas D."/>
            <person name="Copeland A."/>
            <person name="Barry K.W."/>
            <person name="Cichocki N."/>
            <person name="Veneault-Fourrey C."/>
            <person name="LaButti K."/>
            <person name="Lindquist E.A."/>
            <person name="Lipzen A."/>
            <person name="Lundell T."/>
            <person name="Morin E."/>
            <person name="Murat C."/>
            <person name="Riley R."/>
            <person name="Ohm R."/>
            <person name="Sun H."/>
            <person name="Tunlid A."/>
            <person name="Henrissat B."/>
            <person name="Grigoriev I.V."/>
            <person name="Hibbett D.S."/>
            <person name="Martin F."/>
        </authorList>
    </citation>
    <scope>NUCLEOTIDE SEQUENCE [LARGE SCALE GENOMIC DNA]</scope>
    <source>
        <strain evidence="2">Ve08.2h10</strain>
    </source>
</reference>
<dbReference type="HOGENOM" id="CLU_1722946_0_0_1"/>
<reference evidence="1 2" key="1">
    <citation type="submission" date="2014-04" db="EMBL/GenBank/DDBJ databases">
        <authorList>
            <consortium name="DOE Joint Genome Institute"/>
            <person name="Kuo A."/>
            <person name="Kohler A."/>
            <person name="Jargeat P."/>
            <person name="Nagy L.G."/>
            <person name="Floudas D."/>
            <person name="Copeland A."/>
            <person name="Barry K.W."/>
            <person name="Cichocki N."/>
            <person name="Veneault-Fourrey C."/>
            <person name="LaButti K."/>
            <person name="Lindquist E.A."/>
            <person name="Lipzen A."/>
            <person name="Lundell T."/>
            <person name="Morin E."/>
            <person name="Murat C."/>
            <person name="Sun H."/>
            <person name="Tunlid A."/>
            <person name="Henrissat B."/>
            <person name="Grigoriev I.V."/>
            <person name="Hibbett D.S."/>
            <person name="Martin F."/>
            <person name="Nordberg H.P."/>
            <person name="Cantor M.N."/>
            <person name="Hua S.X."/>
        </authorList>
    </citation>
    <scope>NUCLEOTIDE SEQUENCE [LARGE SCALE GENOMIC DNA]</scope>
    <source>
        <strain evidence="1 2">Ve08.2h10</strain>
    </source>
</reference>
<dbReference type="EMBL" id="KN825879">
    <property type="protein sequence ID" value="KIK81037.1"/>
    <property type="molecule type" value="Genomic_DNA"/>
</dbReference>
<proteinExistence type="predicted"/>
<evidence type="ECO:0000313" key="1">
    <source>
        <dbReference type="EMBL" id="KIK81037.1"/>
    </source>
</evidence>
<keyword evidence="2" id="KW-1185">Reference proteome</keyword>
<dbReference type="Proteomes" id="UP000054538">
    <property type="component" value="Unassembled WGS sequence"/>
</dbReference>
<name>A0A0D0CEC5_9AGAM</name>